<dbReference type="SUPFAM" id="SSF55874">
    <property type="entry name" value="ATPase domain of HSP90 chaperone/DNA topoisomerase II/histidine kinase"/>
    <property type="match status" value="1"/>
</dbReference>
<evidence type="ECO:0000256" key="2">
    <source>
        <dbReference type="ARBA" id="ARBA00012438"/>
    </source>
</evidence>
<keyword evidence="10" id="KW-0472">Membrane</keyword>
<feature type="transmembrane region" description="Helical" evidence="10">
    <location>
        <begin position="108"/>
        <end position="128"/>
    </location>
</feature>
<feature type="transmembrane region" description="Helical" evidence="10">
    <location>
        <begin position="20"/>
        <end position="36"/>
    </location>
</feature>
<dbReference type="SMART" id="SM00387">
    <property type="entry name" value="HATPase_c"/>
    <property type="match status" value="1"/>
</dbReference>
<feature type="transmembrane region" description="Helical" evidence="10">
    <location>
        <begin position="42"/>
        <end position="61"/>
    </location>
</feature>
<evidence type="ECO:0000313" key="13">
    <source>
        <dbReference type="Proteomes" id="UP001500751"/>
    </source>
</evidence>
<keyword evidence="13" id="KW-1185">Reference proteome</keyword>
<dbReference type="EC" id="2.7.13.3" evidence="2"/>
<evidence type="ECO:0000256" key="10">
    <source>
        <dbReference type="SAM" id="Phobius"/>
    </source>
</evidence>
<dbReference type="InterPro" id="IPR050482">
    <property type="entry name" value="Sensor_HK_TwoCompSys"/>
</dbReference>
<keyword evidence="4" id="KW-0808">Transferase</keyword>
<keyword evidence="7" id="KW-0067">ATP-binding</keyword>
<keyword evidence="3" id="KW-0597">Phosphoprotein</keyword>
<dbReference type="CDD" id="cd16917">
    <property type="entry name" value="HATPase_UhpB-NarQ-NarX-like"/>
    <property type="match status" value="1"/>
</dbReference>
<evidence type="ECO:0000259" key="11">
    <source>
        <dbReference type="SMART" id="SM00387"/>
    </source>
</evidence>
<feature type="transmembrane region" description="Helical" evidence="10">
    <location>
        <begin position="68"/>
        <end position="88"/>
    </location>
</feature>
<reference evidence="13" key="1">
    <citation type="journal article" date="2019" name="Int. J. Syst. Evol. Microbiol.">
        <title>The Global Catalogue of Microorganisms (GCM) 10K type strain sequencing project: providing services to taxonomists for standard genome sequencing and annotation.</title>
        <authorList>
            <consortium name="The Broad Institute Genomics Platform"/>
            <consortium name="The Broad Institute Genome Sequencing Center for Infectious Disease"/>
            <person name="Wu L."/>
            <person name="Ma J."/>
        </authorList>
    </citation>
    <scope>NUCLEOTIDE SEQUENCE [LARGE SCALE GENOMIC DNA]</scope>
    <source>
        <strain evidence="13">JCM 16014</strain>
    </source>
</reference>
<gene>
    <name evidence="12" type="ORF">GCM10009839_32760</name>
</gene>
<dbReference type="Gene3D" id="1.20.5.1930">
    <property type="match status" value="1"/>
</dbReference>
<keyword evidence="5" id="KW-0547">Nucleotide-binding</keyword>
<keyword evidence="10" id="KW-1133">Transmembrane helix</keyword>
<evidence type="ECO:0000256" key="5">
    <source>
        <dbReference type="ARBA" id="ARBA00022741"/>
    </source>
</evidence>
<evidence type="ECO:0000256" key="1">
    <source>
        <dbReference type="ARBA" id="ARBA00000085"/>
    </source>
</evidence>
<evidence type="ECO:0000313" key="12">
    <source>
        <dbReference type="EMBL" id="GAA2030468.1"/>
    </source>
</evidence>
<dbReference type="PANTHER" id="PTHR24421">
    <property type="entry name" value="NITRATE/NITRITE SENSOR PROTEIN NARX-RELATED"/>
    <property type="match status" value="1"/>
</dbReference>
<accession>A0ABN2U7I2</accession>
<keyword evidence="10" id="KW-0812">Transmembrane</keyword>
<evidence type="ECO:0000256" key="7">
    <source>
        <dbReference type="ARBA" id="ARBA00022840"/>
    </source>
</evidence>
<evidence type="ECO:0000256" key="9">
    <source>
        <dbReference type="SAM" id="Coils"/>
    </source>
</evidence>
<dbReference type="Proteomes" id="UP001500751">
    <property type="component" value="Unassembled WGS sequence"/>
</dbReference>
<keyword evidence="6" id="KW-0418">Kinase</keyword>
<keyword evidence="8" id="KW-0902">Two-component regulatory system</keyword>
<feature type="domain" description="Histidine kinase/HSP90-like ATPase" evidence="11">
    <location>
        <begin position="309"/>
        <end position="405"/>
    </location>
</feature>
<dbReference type="Pfam" id="PF02518">
    <property type="entry name" value="HATPase_c"/>
    <property type="match status" value="1"/>
</dbReference>
<comment type="catalytic activity">
    <reaction evidence="1">
        <text>ATP + protein L-histidine = ADP + protein N-phospho-L-histidine.</text>
        <dbReference type="EC" id="2.7.13.3"/>
    </reaction>
</comment>
<feature type="transmembrane region" description="Helical" evidence="10">
    <location>
        <begin position="135"/>
        <end position="152"/>
    </location>
</feature>
<proteinExistence type="predicted"/>
<organism evidence="12 13">
    <name type="scientific">Catenulispora yoronensis</name>
    <dbReference type="NCBI Taxonomy" id="450799"/>
    <lineage>
        <taxon>Bacteria</taxon>
        <taxon>Bacillati</taxon>
        <taxon>Actinomycetota</taxon>
        <taxon>Actinomycetes</taxon>
        <taxon>Catenulisporales</taxon>
        <taxon>Catenulisporaceae</taxon>
        <taxon>Catenulispora</taxon>
    </lineage>
</organism>
<evidence type="ECO:0000256" key="8">
    <source>
        <dbReference type="ARBA" id="ARBA00023012"/>
    </source>
</evidence>
<sequence length="419" mass="43529">MRSSGKAGLSRRMPSPADACLAAGLAAMSLLVVLIARPDAPYRAPDVGSALLAAGAALSLLWRKIAPVTVVTVSAACIVASAAAGYAVTAVQWPAWIGLFTCFSLRIGWARIAAAAVALAAVAGYASLDRGTGGLMELSGVLMCFLIAVVAGDGARNRRAYAEAAEARMRAEAQMRAVLAERASAQERSRLARELHDSLGHAVNVMVMQAGVGRRVFDENPAFAHEALGHVEGLGRSALEELDRLLRIMQPDGGSGRSDLTDSAVAGSAELADLTDLADLADLTRLADRVRAAGRDVRLDIADVALTPGAHRAVYRIIQEAVTNALRHTATGQISVDLARQGDVVVVEVVNEGRGAAASSEPSEPSAPGRGLANMRERTRLEGGAFEAGPHGTGFRVRAVFPATAVTRVQPDRPLGTAA</sequence>
<feature type="coiled-coil region" evidence="9">
    <location>
        <begin position="161"/>
        <end position="188"/>
    </location>
</feature>
<keyword evidence="9" id="KW-0175">Coiled coil</keyword>
<comment type="caution">
    <text evidence="12">The sequence shown here is derived from an EMBL/GenBank/DDBJ whole genome shotgun (WGS) entry which is preliminary data.</text>
</comment>
<evidence type="ECO:0000256" key="4">
    <source>
        <dbReference type="ARBA" id="ARBA00022679"/>
    </source>
</evidence>
<dbReference type="InterPro" id="IPR011712">
    <property type="entry name" value="Sig_transdc_His_kin_sub3_dim/P"/>
</dbReference>
<dbReference type="InterPro" id="IPR003594">
    <property type="entry name" value="HATPase_dom"/>
</dbReference>
<dbReference type="RefSeq" id="WP_344666463.1">
    <property type="nucleotide sequence ID" value="NZ_BAAAQN010000016.1"/>
</dbReference>
<dbReference type="Pfam" id="PF07730">
    <property type="entry name" value="HisKA_3"/>
    <property type="match status" value="1"/>
</dbReference>
<dbReference type="Gene3D" id="3.30.565.10">
    <property type="entry name" value="Histidine kinase-like ATPase, C-terminal domain"/>
    <property type="match status" value="1"/>
</dbReference>
<evidence type="ECO:0000256" key="6">
    <source>
        <dbReference type="ARBA" id="ARBA00022777"/>
    </source>
</evidence>
<dbReference type="PANTHER" id="PTHR24421:SF10">
    <property type="entry name" value="NITRATE_NITRITE SENSOR PROTEIN NARQ"/>
    <property type="match status" value="1"/>
</dbReference>
<dbReference type="EMBL" id="BAAAQN010000016">
    <property type="protein sequence ID" value="GAA2030468.1"/>
    <property type="molecule type" value="Genomic_DNA"/>
</dbReference>
<dbReference type="InterPro" id="IPR036890">
    <property type="entry name" value="HATPase_C_sf"/>
</dbReference>
<protein>
    <recommendedName>
        <fullName evidence="2">histidine kinase</fullName>
        <ecNumber evidence="2">2.7.13.3</ecNumber>
    </recommendedName>
</protein>
<evidence type="ECO:0000256" key="3">
    <source>
        <dbReference type="ARBA" id="ARBA00022553"/>
    </source>
</evidence>
<name>A0ABN2U7I2_9ACTN</name>